<comment type="similarity">
    <text evidence="1">Belongs to the glycosyl hydrolase 2 family.</text>
</comment>
<evidence type="ECO:0000259" key="7">
    <source>
        <dbReference type="Pfam" id="PF16355"/>
    </source>
</evidence>
<evidence type="ECO:0000256" key="2">
    <source>
        <dbReference type="ARBA" id="ARBA00022801"/>
    </source>
</evidence>
<gene>
    <name evidence="9" type="ORF">FFLO_05988</name>
</gene>
<evidence type="ECO:0000259" key="5">
    <source>
        <dbReference type="Pfam" id="PF00703"/>
    </source>
</evidence>
<keyword evidence="3" id="KW-0326">Glycosidase</keyword>
<dbReference type="SUPFAM" id="SSF51445">
    <property type="entry name" value="(Trans)glycosidases"/>
    <property type="match status" value="1"/>
</dbReference>
<comment type="caution">
    <text evidence="9">The sequence shown here is derived from an EMBL/GenBank/DDBJ whole genome shotgun (WGS) entry which is preliminary data.</text>
</comment>
<sequence length="790" mass="87807">MLLSDFNDDWYVVRERPTPDNGGKPAGPFRLPRDEMIGETRSPKVPAAHNNGYYPGGTYRYTKTFDALSSWKGRQVIVQFESIYHRSKVFLNGALIGGRPSGYITVHVDLAPYLKYDQENIMEVVADNFAQPNSRWYTGSGIYRPVHLLIGGSISIKPFGLQIHTKSLNGSNALIGMTIKTKSLSAEPVDAIVEVEFHLVQGDVAGPLASSTTFRARLGSEAKIDQNFEIDNVAPWSCNSPSLYQVTVRLKTLQGELLDTAVDRIGIRTVELTPERGLCINGERVLLRGACVHHDNGILGAVTLPEAEDRRVQILQEAGFNAIRSAHNSVSIATLNACDKYGMLMMDEHTDVWFVSKGAYDYHLEFEEWWERDLEAMVDKDYNHPSVIMYSIGNEIMDSATPWGIKHAKIMADACKALDPYRYTTMGINGILNMMFPADKKKPINDISILDNVSDKIPGAMMIKFLNLVVGALTGLMAHLSTFNAVDRKTKDVFETLDVAGYNYLVERYEMDMKRYPKRMIVGSETGAMAGVTTWPLVEKSPQLLGDFVWTGWDYLGEASIAGARYDRLPSMGHPFPAHTAGEPFVDITGYIQPQCEHSKTAWHLRKGRPYLAVRPLPLPDRPLAANIWRPTDAVRSWSWDHCEGKRSEVVVYSDSHKVSLVLNGKVIGTQPAGQAHQHICRFKTRYAPGVLEAIAYDDQGRETGRDRMQSADTSSLAVRLSPEKLELKADGDDLLYIRVALVDTAGEVRPMQKANISVSVSGPATLLGFGNADPFNPRGYHEGTRYLSG</sequence>
<dbReference type="InterPro" id="IPR017853">
    <property type="entry name" value="GH"/>
</dbReference>
<dbReference type="Pfam" id="PF02836">
    <property type="entry name" value="Glyco_hydro_2_C"/>
    <property type="match status" value="1"/>
</dbReference>
<feature type="domain" description="Glycoside hydrolase family 2" evidence="8">
    <location>
        <begin position="720"/>
        <end position="786"/>
    </location>
</feature>
<dbReference type="InterPro" id="IPR036156">
    <property type="entry name" value="Beta-gal/glucu_dom_sf"/>
</dbReference>
<dbReference type="InterPro" id="IPR013783">
    <property type="entry name" value="Ig-like_fold"/>
</dbReference>
<organism evidence="9 10">
    <name type="scientific">Filobasidium floriforme</name>
    <dbReference type="NCBI Taxonomy" id="5210"/>
    <lineage>
        <taxon>Eukaryota</taxon>
        <taxon>Fungi</taxon>
        <taxon>Dikarya</taxon>
        <taxon>Basidiomycota</taxon>
        <taxon>Agaricomycotina</taxon>
        <taxon>Tremellomycetes</taxon>
        <taxon>Filobasidiales</taxon>
        <taxon>Filobasidiaceae</taxon>
        <taxon>Filobasidium</taxon>
    </lineage>
</organism>
<evidence type="ECO:0000256" key="1">
    <source>
        <dbReference type="ARBA" id="ARBA00007401"/>
    </source>
</evidence>
<dbReference type="InterPro" id="IPR006102">
    <property type="entry name" value="Ig-like_GH2"/>
</dbReference>
<feature type="domain" description="DUF4982" evidence="7">
    <location>
        <begin position="645"/>
        <end position="704"/>
    </location>
</feature>
<dbReference type="Gene3D" id="3.20.20.80">
    <property type="entry name" value="Glycosidases"/>
    <property type="match status" value="1"/>
</dbReference>
<proteinExistence type="inferred from homology"/>
<dbReference type="GO" id="GO:0004553">
    <property type="term" value="F:hydrolase activity, hydrolyzing O-glycosyl compounds"/>
    <property type="evidence" value="ECO:0007669"/>
    <property type="project" value="InterPro"/>
</dbReference>
<dbReference type="Gene3D" id="2.60.40.10">
    <property type="entry name" value="Immunoglobulins"/>
    <property type="match status" value="3"/>
</dbReference>
<dbReference type="Pfam" id="PF00703">
    <property type="entry name" value="Glyco_hydro_2"/>
    <property type="match status" value="1"/>
</dbReference>
<evidence type="ECO:0000313" key="9">
    <source>
        <dbReference type="EMBL" id="KAG7528693.1"/>
    </source>
</evidence>
<evidence type="ECO:0000256" key="3">
    <source>
        <dbReference type="ARBA" id="ARBA00023295"/>
    </source>
</evidence>
<dbReference type="Pfam" id="PF18565">
    <property type="entry name" value="Glyco_hydro2_C5"/>
    <property type="match status" value="1"/>
</dbReference>
<dbReference type="PANTHER" id="PTHR42732:SF1">
    <property type="entry name" value="BETA-MANNOSIDASE"/>
    <property type="match status" value="1"/>
</dbReference>
<dbReference type="InterPro" id="IPR051913">
    <property type="entry name" value="GH2_Domain-Containing"/>
</dbReference>
<dbReference type="SUPFAM" id="SSF49785">
    <property type="entry name" value="Galactose-binding domain-like"/>
    <property type="match status" value="1"/>
</dbReference>
<feature type="domain" description="Glycoside hydrolase family 2 immunoglobulin-like beta-sandwich" evidence="5">
    <location>
        <begin position="165"/>
        <end position="268"/>
    </location>
</feature>
<dbReference type="InterPro" id="IPR040605">
    <property type="entry name" value="Glyco_hydro2_dom5"/>
</dbReference>
<dbReference type="Gene3D" id="2.60.120.260">
    <property type="entry name" value="Galactose-binding domain-like"/>
    <property type="match status" value="1"/>
</dbReference>
<dbReference type="PANTHER" id="PTHR42732">
    <property type="entry name" value="BETA-GALACTOSIDASE"/>
    <property type="match status" value="1"/>
</dbReference>
<name>A0A8K0NNF8_9TREE</name>
<evidence type="ECO:0000256" key="4">
    <source>
        <dbReference type="SAM" id="MobiDB-lite"/>
    </source>
</evidence>
<evidence type="ECO:0000259" key="8">
    <source>
        <dbReference type="Pfam" id="PF18565"/>
    </source>
</evidence>
<dbReference type="InterPro" id="IPR006101">
    <property type="entry name" value="Glyco_hydro_2"/>
</dbReference>
<protein>
    <recommendedName>
        <fullName evidence="11">Beta-galactosidase</fullName>
    </recommendedName>
</protein>
<dbReference type="GO" id="GO:0005975">
    <property type="term" value="P:carbohydrate metabolic process"/>
    <property type="evidence" value="ECO:0007669"/>
    <property type="project" value="InterPro"/>
</dbReference>
<reference evidence="9" key="1">
    <citation type="submission" date="2020-04" db="EMBL/GenBank/DDBJ databases">
        <title>Analysis of mating type loci in Filobasidium floriforme.</title>
        <authorList>
            <person name="Nowrousian M."/>
        </authorList>
    </citation>
    <scope>NUCLEOTIDE SEQUENCE</scope>
    <source>
        <strain evidence="9">CBS 6242</strain>
    </source>
</reference>
<dbReference type="Pfam" id="PF16355">
    <property type="entry name" value="DUF4982"/>
    <property type="match status" value="1"/>
</dbReference>
<dbReference type="PRINTS" id="PR00132">
    <property type="entry name" value="GLHYDRLASE2"/>
</dbReference>
<accession>A0A8K0NNF8</accession>
<evidence type="ECO:0000313" key="10">
    <source>
        <dbReference type="Proteomes" id="UP000812966"/>
    </source>
</evidence>
<dbReference type="InterPro" id="IPR032311">
    <property type="entry name" value="DUF4982"/>
</dbReference>
<dbReference type="SUPFAM" id="SSF49303">
    <property type="entry name" value="beta-Galactosidase/glucuronidase domain"/>
    <property type="match status" value="1"/>
</dbReference>
<dbReference type="EMBL" id="JABELV010000171">
    <property type="protein sequence ID" value="KAG7528693.1"/>
    <property type="molecule type" value="Genomic_DNA"/>
</dbReference>
<evidence type="ECO:0000259" key="6">
    <source>
        <dbReference type="Pfam" id="PF02836"/>
    </source>
</evidence>
<dbReference type="AlphaFoldDB" id="A0A8K0NNF8"/>
<evidence type="ECO:0008006" key="11">
    <source>
        <dbReference type="Google" id="ProtNLM"/>
    </source>
</evidence>
<dbReference type="Proteomes" id="UP000812966">
    <property type="component" value="Unassembled WGS sequence"/>
</dbReference>
<keyword evidence="10" id="KW-1185">Reference proteome</keyword>
<feature type="region of interest" description="Disordered" evidence="4">
    <location>
        <begin position="14"/>
        <end position="49"/>
    </location>
</feature>
<dbReference type="OrthoDB" id="408320at2759"/>
<feature type="compositionally biased region" description="Basic and acidic residues" evidence="4">
    <location>
        <begin position="31"/>
        <end position="42"/>
    </location>
</feature>
<feature type="domain" description="Glycoside hydrolase family 2 catalytic" evidence="6">
    <location>
        <begin position="277"/>
        <end position="426"/>
    </location>
</feature>
<dbReference type="InterPro" id="IPR006103">
    <property type="entry name" value="Glyco_hydro_2_cat"/>
</dbReference>
<keyword evidence="2" id="KW-0378">Hydrolase</keyword>
<dbReference type="InterPro" id="IPR008979">
    <property type="entry name" value="Galactose-bd-like_sf"/>
</dbReference>